<dbReference type="RefSeq" id="WP_215216493.1">
    <property type="nucleotide sequence ID" value="NZ_CP075587.1"/>
</dbReference>
<dbReference type="NCBIfam" id="TIGR00212">
    <property type="entry name" value="hemC"/>
    <property type="match status" value="1"/>
</dbReference>
<evidence type="ECO:0000256" key="2">
    <source>
        <dbReference type="ARBA" id="ARBA00004735"/>
    </source>
</evidence>
<evidence type="ECO:0000256" key="5">
    <source>
        <dbReference type="ARBA" id="ARBA00022679"/>
    </source>
</evidence>
<gene>
    <name evidence="10" type="ORF">RHABOEDO_001536</name>
</gene>
<keyword evidence="11" id="KW-1185">Reference proteome</keyword>
<dbReference type="EMBL" id="CP075587">
    <property type="protein sequence ID" value="QYF49236.1"/>
    <property type="molecule type" value="Genomic_DNA"/>
</dbReference>
<dbReference type="EC" id="2.5.1.61" evidence="4 8"/>
<dbReference type="PANTHER" id="PTHR11557">
    <property type="entry name" value="PORPHOBILINOGEN DEAMINASE"/>
    <property type="match status" value="1"/>
</dbReference>
<dbReference type="GO" id="GO:0004418">
    <property type="term" value="F:hydroxymethylbilane synthase activity"/>
    <property type="evidence" value="ECO:0007669"/>
    <property type="project" value="UniProtKB-EC"/>
</dbReference>
<dbReference type="PRINTS" id="PR00151">
    <property type="entry name" value="PORPHBDMNASE"/>
</dbReference>
<evidence type="ECO:0000259" key="9">
    <source>
        <dbReference type="Pfam" id="PF01379"/>
    </source>
</evidence>
<evidence type="ECO:0000256" key="7">
    <source>
        <dbReference type="ARBA" id="ARBA00048169"/>
    </source>
</evidence>
<accession>A0ABX8V219</accession>
<evidence type="ECO:0000313" key="11">
    <source>
        <dbReference type="Proteomes" id="UP000826014"/>
    </source>
</evidence>
<reference evidence="10 11" key="1">
    <citation type="journal article" date="2022" name="bioRxiv">
        <title>Ecology and evolution of chlamydial symbionts of arthropods.</title>
        <authorList>
            <person name="Halter T."/>
            <person name="Koestlbacher S."/>
            <person name="Collingro A."/>
            <person name="Sixt B.S."/>
            <person name="Toenshoff E.R."/>
            <person name="Hendrickx F."/>
            <person name="Kostanjsek R."/>
            <person name="Horn M."/>
        </authorList>
    </citation>
    <scope>NUCLEOTIDE SEQUENCE [LARGE SCALE GENOMIC DNA]</scope>
    <source>
        <strain evidence="10">W744xW776</strain>
    </source>
</reference>
<evidence type="ECO:0000256" key="3">
    <source>
        <dbReference type="ARBA" id="ARBA00005638"/>
    </source>
</evidence>
<dbReference type="InterPro" id="IPR022417">
    <property type="entry name" value="Porphobilin_deaminase_N"/>
</dbReference>
<keyword evidence="6" id="KW-0627">Porphyrin biosynthesis</keyword>
<dbReference type="PANTHER" id="PTHR11557:SF0">
    <property type="entry name" value="PORPHOBILINOGEN DEAMINASE"/>
    <property type="match status" value="1"/>
</dbReference>
<dbReference type="InterPro" id="IPR000860">
    <property type="entry name" value="HemC"/>
</dbReference>
<sequence length="230" mass="26105">MHLCNQIFVAARNSRLSRAQVKEVRQELQMIHPNRVFVPTWIRTTGDDRLDLSLRFLSKIDFFTKEVDQLVLSGICRVGIHSAKDLPDPLEQGLKIVAITKGVDARDVLVLPPHQTIDTLPKKARIATSTLRREKAIKNLRDDLICVDIRGVIEARLAYLYRGEIEGLVMAEAALIRLHLTHLNRFFLSTEVAALQGKLAVVARQDDQEMLQVFSAINTFQELDLINSYL</sequence>
<evidence type="ECO:0000256" key="8">
    <source>
        <dbReference type="NCBIfam" id="TIGR00212"/>
    </source>
</evidence>
<protein>
    <recommendedName>
        <fullName evidence="4 8">Hydroxymethylbilane synthase</fullName>
        <ecNumber evidence="4 8">2.5.1.61</ecNumber>
    </recommendedName>
</protein>
<keyword evidence="5 10" id="KW-0808">Transferase</keyword>
<dbReference type="Proteomes" id="UP000826014">
    <property type="component" value="Chromosome"/>
</dbReference>
<dbReference type="Pfam" id="PF01379">
    <property type="entry name" value="Porphobil_deam"/>
    <property type="match status" value="1"/>
</dbReference>
<comment type="pathway">
    <text evidence="2">Porphyrin-containing compound metabolism; protoporphyrin-IX biosynthesis; coproporphyrinogen-III from 5-aminolevulinate: step 2/4.</text>
</comment>
<comment type="similarity">
    <text evidence="3">Belongs to the HMBS family.</text>
</comment>
<organism evidence="10 11">
    <name type="scientific">Candidatus Rhabdochlamydia oedothoracis</name>
    <dbReference type="NCBI Taxonomy" id="2720720"/>
    <lineage>
        <taxon>Bacteria</taxon>
        <taxon>Pseudomonadati</taxon>
        <taxon>Chlamydiota</taxon>
        <taxon>Chlamydiia</taxon>
        <taxon>Parachlamydiales</taxon>
        <taxon>Candidatus Rhabdochlamydiaceae</taxon>
        <taxon>Candidatus Rhabdochlamydia</taxon>
    </lineage>
</organism>
<comment type="function">
    <text evidence="1">Tetrapolymerization of the monopyrrole PBG into the hydroxymethylbilane pre-uroporphyrinogen in several discrete steps.</text>
</comment>
<dbReference type="SUPFAM" id="SSF53850">
    <property type="entry name" value="Periplasmic binding protein-like II"/>
    <property type="match status" value="1"/>
</dbReference>
<name>A0ABX8V219_9BACT</name>
<evidence type="ECO:0000313" key="10">
    <source>
        <dbReference type="EMBL" id="QYF49236.1"/>
    </source>
</evidence>
<comment type="catalytic activity">
    <reaction evidence="7">
        <text>4 porphobilinogen + H2O = hydroxymethylbilane + 4 NH4(+)</text>
        <dbReference type="Rhea" id="RHEA:13185"/>
        <dbReference type="ChEBI" id="CHEBI:15377"/>
        <dbReference type="ChEBI" id="CHEBI:28938"/>
        <dbReference type="ChEBI" id="CHEBI:57845"/>
        <dbReference type="ChEBI" id="CHEBI:58126"/>
        <dbReference type="EC" id="2.5.1.61"/>
    </reaction>
</comment>
<dbReference type="Gene3D" id="3.40.190.10">
    <property type="entry name" value="Periplasmic binding protein-like II"/>
    <property type="match status" value="2"/>
</dbReference>
<evidence type="ECO:0000256" key="1">
    <source>
        <dbReference type="ARBA" id="ARBA00002869"/>
    </source>
</evidence>
<evidence type="ECO:0000256" key="4">
    <source>
        <dbReference type="ARBA" id="ARBA00012655"/>
    </source>
</evidence>
<evidence type="ECO:0000256" key="6">
    <source>
        <dbReference type="ARBA" id="ARBA00023244"/>
    </source>
</evidence>
<proteinExistence type="inferred from homology"/>
<feature type="domain" description="Porphobilinogen deaminase N-terminal" evidence="9">
    <location>
        <begin position="7"/>
        <end position="211"/>
    </location>
</feature>